<keyword evidence="3" id="KW-1185">Reference proteome</keyword>
<dbReference type="Proteomes" id="UP001161390">
    <property type="component" value="Unassembled WGS sequence"/>
</dbReference>
<evidence type="ECO:0000256" key="1">
    <source>
        <dbReference type="SAM" id="SignalP"/>
    </source>
</evidence>
<proteinExistence type="predicted"/>
<evidence type="ECO:0000313" key="3">
    <source>
        <dbReference type="Proteomes" id="UP001161390"/>
    </source>
</evidence>
<name>A0ABQ5UYX3_9PROT</name>
<evidence type="ECO:0008006" key="4">
    <source>
        <dbReference type="Google" id="ProtNLM"/>
    </source>
</evidence>
<keyword evidence="1" id="KW-0732">Signal</keyword>
<feature type="signal peptide" evidence="1">
    <location>
        <begin position="1"/>
        <end position="19"/>
    </location>
</feature>
<sequence length="102" mass="11092">MMKPTLIAMASALLLSACASVETAETTQTVQTASGETVIKPQTFSSTVVDGDGVICKYRDVTGSNFRRKMCGTAEEWAAIEEEAKKATDRIQRRNRGFEPSN</sequence>
<evidence type="ECO:0000313" key="2">
    <source>
        <dbReference type="EMBL" id="GLQ19566.1"/>
    </source>
</evidence>
<dbReference type="RefSeq" id="WP_284369331.1">
    <property type="nucleotide sequence ID" value="NZ_BSNJ01000001.1"/>
</dbReference>
<comment type="caution">
    <text evidence="2">The sequence shown here is derived from an EMBL/GenBank/DDBJ whole genome shotgun (WGS) entry which is preliminary data.</text>
</comment>
<organism evidence="2 3">
    <name type="scientific">Algimonas porphyrae</name>
    <dbReference type="NCBI Taxonomy" id="1128113"/>
    <lineage>
        <taxon>Bacteria</taxon>
        <taxon>Pseudomonadati</taxon>
        <taxon>Pseudomonadota</taxon>
        <taxon>Alphaproteobacteria</taxon>
        <taxon>Maricaulales</taxon>
        <taxon>Robiginitomaculaceae</taxon>
        <taxon>Algimonas</taxon>
    </lineage>
</organism>
<accession>A0ABQ5UYX3</accession>
<dbReference type="PROSITE" id="PS51257">
    <property type="entry name" value="PROKAR_LIPOPROTEIN"/>
    <property type="match status" value="1"/>
</dbReference>
<protein>
    <recommendedName>
        <fullName evidence="4">Lipoprotein</fullName>
    </recommendedName>
</protein>
<gene>
    <name evidence="2" type="ORF">GCM10007854_05210</name>
</gene>
<dbReference type="EMBL" id="BSNJ01000001">
    <property type="protein sequence ID" value="GLQ19566.1"/>
    <property type="molecule type" value="Genomic_DNA"/>
</dbReference>
<reference evidence="2" key="2">
    <citation type="submission" date="2023-01" db="EMBL/GenBank/DDBJ databases">
        <title>Draft genome sequence of Algimonas porphyrae strain NBRC 108216.</title>
        <authorList>
            <person name="Sun Q."/>
            <person name="Mori K."/>
        </authorList>
    </citation>
    <scope>NUCLEOTIDE SEQUENCE</scope>
    <source>
        <strain evidence="2">NBRC 108216</strain>
    </source>
</reference>
<feature type="chain" id="PRO_5045637120" description="Lipoprotein" evidence="1">
    <location>
        <begin position="20"/>
        <end position="102"/>
    </location>
</feature>
<reference evidence="2" key="1">
    <citation type="journal article" date="2014" name="Int. J. Syst. Evol. Microbiol.">
        <title>Complete genome of a new Firmicutes species belonging to the dominant human colonic microbiota ('Ruminococcus bicirculans') reveals two chromosomes and a selective capacity to utilize plant glucans.</title>
        <authorList>
            <consortium name="NISC Comparative Sequencing Program"/>
            <person name="Wegmann U."/>
            <person name="Louis P."/>
            <person name="Goesmann A."/>
            <person name="Henrissat B."/>
            <person name="Duncan S.H."/>
            <person name="Flint H.J."/>
        </authorList>
    </citation>
    <scope>NUCLEOTIDE SEQUENCE</scope>
    <source>
        <strain evidence="2">NBRC 108216</strain>
    </source>
</reference>